<feature type="compositionally biased region" description="Pro residues" evidence="1">
    <location>
        <begin position="126"/>
        <end position="136"/>
    </location>
</feature>
<reference evidence="2" key="1">
    <citation type="submission" date="2022-10" db="EMBL/GenBank/DDBJ databases">
        <title>Culturing micro-colonial fungi from biological soil crusts in the Mojave desert and describing Neophaeococcomyces mojavensis, and introducing the new genera and species Taxawa tesnikishii.</title>
        <authorList>
            <person name="Kurbessoian T."/>
            <person name="Stajich J.E."/>
        </authorList>
    </citation>
    <scope>NUCLEOTIDE SEQUENCE</scope>
    <source>
        <strain evidence="2">TK_35</strain>
    </source>
</reference>
<feature type="region of interest" description="Disordered" evidence="1">
    <location>
        <begin position="108"/>
        <end position="141"/>
    </location>
</feature>
<evidence type="ECO:0000313" key="3">
    <source>
        <dbReference type="Proteomes" id="UP001172681"/>
    </source>
</evidence>
<sequence length="279" mass="31331">MGDPHEPHESYGRQRISLPLDNDNGWTNVETRTQNLDNGEFAENIPSVNNAQATVDDDQPFPENDNPFEPWDSINWENYLPPGTLDRVVTHVDPPTTIQELLSAQYGGREVSPTVDENESETHTPPDTPPGTPPFPWGDCLVGLDPARLEAPADEEAVAEINRLMPGELVYPMDLFREMRAFEMNEPYESSEGGSTDSGHDQRQEDTGHNSEHDSEQARPVTPEQTQREQSFEPEGSEATLTNIDMEAWYEELCQTLVDDGMIDIAGRFHAQNPIEEED</sequence>
<name>A0AA39D0V0_9EURO</name>
<organism evidence="2 3">
    <name type="scientific">Knufia peltigerae</name>
    <dbReference type="NCBI Taxonomy" id="1002370"/>
    <lineage>
        <taxon>Eukaryota</taxon>
        <taxon>Fungi</taxon>
        <taxon>Dikarya</taxon>
        <taxon>Ascomycota</taxon>
        <taxon>Pezizomycotina</taxon>
        <taxon>Eurotiomycetes</taxon>
        <taxon>Chaetothyriomycetidae</taxon>
        <taxon>Chaetothyriales</taxon>
        <taxon>Trichomeriaceae</taxon>
        <taxon>Knufia</taxon>
    </lineage>
</organism>
<feature type="region of interest" description="Disordered" evidence="1">
    <location>
        <begin position="1"/>
        <end position="30"/>
    </location>
</feature>
<accession>A0AA39D0V0</accession>
<dbReference type="AlphaFoldDB" id="A0AA39D0V0"/>
<dbReference type="EMBL" id="JAPDRN010000021">
    <property type="protein sequence ID" value="KAJ9638539.1"/>
    <property type="molecule type" value="Genomic_DNA"/>
</dbReference>
<feature type="region of interest" description="Disordered" evidence="1">
    <location>
        <begin position="187"/>
        <end position="243"/>
    </location>
</feature>
<feature type="compositionally biased region" description="Basic and acidic residues" evidence="1">
    <location>
        <begin position="198"/>
        <end position="217"/>
    </location>
</feature>
<comment type="caution">
    <text evidence="2">The sequence shown here is derived from an EMBL/GenBank/DDBJ whole genome shotgun (WGS) entry which is preliminary data.</text>
</comment>
<feature type="compositionally biased region" description="Basic and acidic residues" evidence="1">
    <location>
        <begin position="1"/>
        <end position="12"/>
    </location>
</feature>
<gene>
    <name evidence="2" type="ORF">H2204_004310</name>
</gene>
<proteinExistence type="predicted"/>
<evidence type="ECO:0000313" key="2">
    <source>
        <dbReference type="EMBL" id="KAJ9638539.1"/>
    </source>
</evidence>
<evidence type="ECO:0000256" key="1">
    <source>
        <dbReference type="SAM" id="MobiDB-lite"/>
    </source>
</evidence>
<dbReference type="Proteomes" id="UP001172681">
    <property type="component" value="Unassembled WGS sequence"/>
</dbReference>
<protein>
    <submittedName>
        <fullName evidence="2">Uncharacterized protein</fullName>
    </submittedName>
</protein>
<feature type="region of interest" description="Disordered" evidence="1">
    <location>
        <begin position="52"/>
        <end position="72"/>
    </location>
</feature>
<keyword evidence="3" id="KW-1185">Reference proteome</keyword>